<accession>A0A2H3ANG8</accession>
<evidence type="ECO:0000313" key="2">
    <source>
        <dbReference type="EMBL" id="PBK60371.1"/>
    </source>
</evidence>
<dbReference type="Proteomes" id="UP000218334">
    <property type="component" value="Unassembled WGS sequence"/>
</dbReference>
<protein>
    <submittedName>
        <fullName evidence="2">Uncharacterized protein</fullName>
    </submittedName>
</protein>
<feature type="compositionally biased region" description="Polar residues" evidence="1">
    <location>
        <begin position="71"/>
        <end position="113"/>
    </location>
</feature>
<sequence length="204" mass="21155">MTHVTNNSLSAGIGTSGKNTNTLSSRTNNGKKQETKNVSMPRGSTSNVSLTPKATPSSAAARVNPPGELQGSYTNKAHPSGKNQPSTSADSANLPATSSAQVTAKSNAPPLSTSNLAPSAALKPPPLSYSSSTVAETAMAASTSKPLNPNMTLFPVNNRETATESNQIKGKAKAVEIEEVKDEEAHWRTPSRFESITTGLHGAR</sequence>
<feature type="compositionally biased region" description="Polar residues" evidence="1">
    <location>
        <begin position="1"/>
        <end position="10"/>
    </location>
</feature>
<feature type="region of interest" description="Disordered" evidence="1">
    <location>
        <begin position="181"/>
        <end position="204"/>
    </location>
</feature>
<feature type="region of interest" description="Disordered" evidence="1">
    <location>
        <begin position="1"/>
        <end position="130"/>
    </location>
</feature>
<dbReference type="AlphaFoldDB" id="A0A2H3ANG8"/>
<feature type="compositionally biased region" description="Low complexity" evidence="1">
    <location>
        <begin position="114"/>
        <end position="130"/>
    </location>
</feature>
<name>A0A2H3ANG8_9AGAR</name>
<feature type="compositionally biased region" description="Polar residues" evidence="1">
    <location>
        <begin position="16"/>
        <end position="58"/>
    </location>
</feature>
<evidence type="ECO:0000313" key="3">
    <source>
        <dbReference type="Proteomes" id="UP000218334"/>
    </source>
</evidence>
<reference evidence="3" key="1">
    <citation type="journal article" date="2017" name="Nat. Ecol. Evol.">
        <title>Genome expansion and lineage-specific genetic innovations in the forest pathogenic fungi Armillaria.</title>
        <authorList>
            <person name="Sipos G."/>
            <person name="Prasanna A.N."/>
            <person name="Walter M.C."/>
            <person name="O'Connor E."/>
            <person name="Balint B."/>
            <person name="Krizsan K."/>
            <person name="Kiss B."/>
            <person name="Hess J."/>
            <person name="Varga T."/>
            <person name="Slot J."/>
            <person name="Riley R."/>
            <person name="Boka B."/>
            <person name="Rigling D."/>
            <person name="Barry K."/>
            <person name="Lee J."/>
            <person name="Mihaltcheva S."/>
            <person name="LaButti K."/>
            <person name="Lipzen A."/>
            <person name="Waldron R."/>
            <person name="Moloney N.M."/>
            <person name="Sperisen C."/>
            <person name="Kredics L."/>
            <person name="Vagvoelgyi C."/>
            <person name="Patrignani A."/>
            <person name="Fitzpatrick D."/>
            <person name="Nagy I."/>
            <person name="Doyle S."/>
            <person name="Anderson J.B."/>
            <person name="Grigoriev I.V."/>
            <person name="Gueldener U."/>
            <person name="Muensterkoetter M."/>
            <person name="Nagy L.G."/>
        </authorList>
    </citation>
    <scope>NUCLEOTIDE SEQUENCE [LARGE SCALE GENOMIC DNA]</scope>
    <source>
        <strain evidence="3">28-4</strain>
    </source>
</reference>
<evidence type="ECO:0000256" key="1">
    <source>
        <dbReference type="SAM" id="MobiDB-lite"/>
    </source>
</evidence>
<dbReference type="EMBL" id="KZ293488">
    <property type="protein sequence ID" value="PBK60371.1"/>
    <property type="molecule type" value="Genomic_DNA"/>
</dbReference>
<keyword evidence="3" id="KW-1185">Reference proteome</keyword>
<organism evidence="2 3">
    <name type="scientific">Armillaria solidipes</name>
    <dbReference type="NCBI Taxonomy" id="1076256"/>
    <lineage>
        <taxon>Eukaryota</taxon>
        <taxon>Fungi</taxon>
        <taxon>Dikarya</taxon>
        <taxon>Basidiomycota</taxon>
        <taxon>Agaricomycotina</taxon>
        <taxon>Agaricomycetes</taxon>
        <taxon>Agaricomycetidae</taxon>
        <taxon>Agaricales</taxon>
        <taxon>Marasmiineae</taxon>
        <taxon>Physalacriaceae</taxon>
        <taxon>Armillaria</taxon>
    </lineage>
</organism>
<gene>
    <name evidence="2" type="ORF">ARMSODRAFT_982380</name>
</gene>
<proteinExistence type="predicted"/>